<dbReference type="Proteomes" id="UP000323257">
    <property type="component" value="Unassembled WGS sequence"/>
</dbReference>
<dbReference type="InterPro" id="IPR002347">
    <property type="entry name" value="SDR_fam"/>
</dbReference>
<dbReference type="PANTHER" id="PTHR43669">
    <property type="entry name" value="5-KETO-D-GLUCONATE 5-REDUCTASE"/>
    <property type="match status" value="1"/>
</dbReference>
<comment type="similarity">
    <text evidence="1">Belongs to the short-chain dehydrogenases/reductases (SDR) family.</text>
</comment>
<evidence type="ECO:0000256" key="1">
    <source>
        <dbReference type="ARBA" id="ARBA00006484"/>
    </source>
</evidence>
<dbReference type="RefSeq" id="WP_246183154.1">
    <property type="nucleotide sequence ID" value="NZ_VNHS01000001.1"/>
</dbReference>
<dbReference type="AlphaFoldDB" id="A0A5S5CHY0"/>
<keyword evidence="2" id="KW-0560">Oxidoreductase</keyword>
<organism evidence="3 4">
    <name type="scientific">Paenibacillus methanolicus</name>
    <dbReference type="NCBI Taxonomy" id="582686"/>
    <lineage>
        <taxon>Bacteria</taxon>
        <taxon>Bacillati</taxon>
        <taxon>Bacillota</taxon>
        <taxon>Bacilli</taxon>
        <taxon>Bacillales</taxon>
        <taxon>Paenibacillaceae</taxon>
        <taxon>Paenibacillus</taxon>
    </lineage>
</organism>
<comment type="caution">
    <text evidence="3">The sequence shown here is derived from an EMBL/GenBank/DDBJ whole genome shotgun (WGS) entry which is preliminary data.</text>
</comment>
<dbReference type="GO" id="GO:0016491">
    <property type="term" value="F:oxidoreductase activity"/>
    <property type="evidence" value="ECO:0007669"/>
    <property type="project" value="UniProtKB-KW"/>
</dbReference>
<dbReference type="Pfam" id="PF00106">
    <property type="entry name" value="adh_short"/>
    <property type="match status" value="1"/>
</dbReference>
<keyword evidence="4" id="KW-1185">Reference proteome</keyword>
<evidence type="ECO:0000313" key="4">
    <source>
        <dbReference type="Proteomes" id="UP000323257"/>
    </source>
</evidence>
<gene>
    <name evidence="3" type="ORF">BCM02_101478</name>
</gene>
<accession>A0A5S5CHY0</accession>
<dbReference type="PRINTS" id="PR00081">
    <property type="entry name" value="GDHRDH"/>
</dbReference>
<dbReference type="SUPFAM" id="SSF51735">
    <property type="entry name" value="NAD(P)-binding Rossmann-fold domains"/>
    <property type="match status" value="1"/>
</dbReference>
<name>A0A5S5CHY0_9BACL</name>
<dbReference type="PANTHER" id="PTHR43669:SF3">
    <property type="entry name" value="ALCOHOL DEHYDROGENASE, PUTATIVE (AFU_ORTHOLOGUE AFUA_3G03445)-RELATED"/>
    <property type="match status" value="1"/>
</dbReference>
<evidence type="ECO:0000256" key="2">
    <source>
        <dbReference type="ARBA" id="ARBA00023002"/>
    </source>
</evidence>
<dbReference type="CDD" id="cd05233">
    <property type="entry name" value="SDR_c"/>
    <property type="match status" value="1"/>
</dbReference>
<dbReference type="InterPro" id="IPR036291">
    <property type="entry name" value="NAD(P)-bd_dom_sf"/>
</dbReference>
<evidence type="ECO:0000313" key="3">
    <source>
        <dbReference type="EMBL" id="TYP79360.1"/>
    </source>
</evidence>
<dbReference type="Gene3D" id="3.40.50.720">
    <property type="entry name" value="NAD(P)-binding Rossmann-like Domain"/>
    <property type="match status" value="1"/>
</dbReference>
<sequence>MSNYNEIKAVIIGGTHGMGFATARALVDGGAQLIITGSNPHKVVEASNALGERARVIVSDITSMADIIKLRKEVEEEMGAIDFLHVNAGMA</sequence>
<dbReference type="EMBL" id="VNHS01000001">
    <property type="protein sequence ID" value="TYP79360.1"/>
    <property type="molecule type" value="Genomic_DNA"/>
</dbReference>
<protein>
    <submittedName>
        <fullName evidence="3">Short subunit dehydrogenase</fullName>
    </submittedName>
</protein>
<reference evidence="3 4" key="1">
    <citation type="submission" date="2019-07" db="EMBL/GenBank/DDBJ databases">
        <title>Genomic Encyclopedia of Type Strains, Phase III (KMG-III): the genomes of soil and plant-associated and newly described type strains.</title>
        <authorList>
            <person name="Whitman W."/>
        </authorList>
    </citation>
    <scope>NUCLEOTIDE SEQUENCE [LARGE SCALE GENOMIC DNA]</scope>
    <source>
        <strain evidence="3 4">BL24</strain>
    </source>
</reference>
<proteinExistence type="inferred from homology"/>